<evidence type="ECO:0000313" key="3">
    <source>
        <dbReference type="Proteomes" id="UP001140949"/>
    </source>
</evidence>
<comment type="caution">
    <text evidence="2">The sequence shown here is derived from an EMBL/GenBank/DDBJ whole genome shotgun (WGS) entry which is preliminary data.</text>
</comment>
<keyword evidence="3" id="KW-1185">Reference proteome</keyword>
<feature type="region of interest" description="Disordered" evidence="1">
    <location>
        <begin position="1"/>
        <end position="77"/>
    </location>
</feature>
<organism evidence="2 3">
    <name type="scientific">Iris pallida</name>
    <name type="common">Sweet iris</name>
    <dbReference type="NCBI Taxonomy" id="29817"/>
    <lineage>
        <taxon>Eukaryota</taxon>
        <taxon>Viridiplantae</taxon>
        <taxon>Streptophyta</taxon>
        <taxon>Embryophyta</taxon>
        <taxon>Tracheophyta</taxon>
        <taxon>Spermatophyta</taxon>
        <taxon>Magnoliopsida</taxon>
        <taxon>Liliopsida</taxon>
        <taxon>Asparagales</taxon>
        <taxon>Iridaceae</taxon>
        <taxon>Iridoideae</taxon>
        <taxon>Irideae</taxon>
        <taxon>Iris</taxon>
    </lineage>
</organism>
<reference evidence="2" key="1">
    <citation type="journal article" date="2023" name="GigaByte">
        <title>Genome assembly of the bearded iris, Iris pallida Lam.</title>
        <authorList>
            <person name="Bruccoleri R.E."/>
            <person name="Oakeley E.J."/>
            <person name="Faust A.M.E."/>
            <person name="Altorfer M."/>
            <person name="Dessus-Babus S."/>
            <person name="Burckhardt D."/>
            <person name="Oertli M."/>
            <person name="Naumann U."/>
            <person name="Petersen F."/>
            <person name="Wong J."/>
        </authorList>
    </citation>
    <scope>NUCLEOTIDE SEQUENCE</scope>
    <source>
        <strain evidence="2">GSM-AAB239-AS_SAM_17_03QT</strain>
    </source>
</reference>
<dbReference type="AlphaFoldDB" id="A0AAX6FIS2"/>
<dbReference type="Proteomes" id="UP001140949">
    <property type="component" value="Unassembled WGS sequence"/>
</dbReference>
<sequence>MPTRPAPRLATVAIGRAQPLVARDSHPSPMSRSRNSGCSASVSLPGGSVGARVTAPSAPWSATTAENTLSRRAHSQDTSINFLFEPPRARRCPTQFRSAAAPPGPPDRAVRSEPPASYALSRCCPRRASPLSLARPTAPLVLHHRR</sequence>
<accession>A0AAX6FIS2</accession>
<feature type="compositionally biased region" description="Polar residues" evidence="1">
    <location>
        <begin position="28"/>
        <end position="42"/>
    </location>
</feature>
<feature type="region of interest" description="Disordered" evidence="1">
    <location>
        <begin position="95"/>
        <end position="114"/>
    </location>
</feature>
<reference evidence="2" key="2">
    <citation type="submission" date="2023-04" db="EMBL/GenBank/DDBJ databases">
        <authorList>
            <person name="Bruccoleri R.E."/>
            <person name="Oakeley E.J."/>
            <person name="Faust A.-M."/>
            <person name="Dessus-Babus S."/>
            <person name="Altorfer M."/>
            <person name="Burckhardt D."/>
            <person name="Oertli M."/>
            <person name="Naumann U."/>
            <person name="Petersen F."/>
            <person name="Wong J."/>
        </authorList>
    </citation>
    <scope>NUCLEOTIDE SEQUENCE</scope>
    <source>
        <strain evidence="2">GSM-AAB239-AS_SAM_17_03QT</strain>
        <tissue evidence="2">Leaf</tissue>
    </source>
</reference>
<protein>
    <submittedName>
        <fullName evidence="2">Uncharacterized protein</fullName>
    </submittedName>
</protein>
<feature type="compositionally biased region" description="Polar residues" evidence="1">
    <location>
        <begin position="66"/>
        <end position="77"/>
    </location>
</feature>
<gene>
    <name evidence="2" type="ORF">M6B38_418285</name>
</gene>
<name>A0AAX6FIS2_IRIPA</name>
<dbReference type="EMBL" id="JANAVB010028395">
    <property type="protein sequence ID" value="KAJ6816249.1"/>
    <property type="molecule type" value="Genomic_DNA"/>
</dbReference>
<evidence type="ECO:0000313" key="2">
    <source>
        <dbReference type="EMBL" id="KAJ6816249.1"/>
    </source>
</evidence>
<proteinExistence type="predicted"/>
<evidence type="ECO:0000256" key="1">
    <source>
        <dbReference type="SAM" id="MobiDB-lite"/>
    </source>
</evidence>
<feature type="compositionally biased region" description="Low complexity" evidence="1">
    <location>
        <begin position="54"/>
        <end position="65"/>
    </location>
</feature>